<name>A0ABD0KKV7_9CAEN</name>
<accession>A0ABD0KKV7</accession>
<evidence type="ECO:0000256" key="1">
    <source>
        <dbReference type="ARBA" id="ARBA00004141"/>
    </source>
</evidence>
<keyword evidence="4 8" id="KW-0812">Transmembrane</keyword>
<feature type="transmembrane region" description="Helical" evidence="8">
    <location>
        <begin position="103"/>
        <end position="121"/>
    </location>
</feature>
<keyword evidence="6 8" id="KW-0472">Membrane</keyword>
<keyword evidence="7" id="KW-0924">Ammonia transport</keyword>
<dbReference type="PANTHER" id="PTHR11730:SF6">
    <property type="entry name" value="AMMONIUM TRANSPORTER"/>
    <property type="match status" value="1"/>
</dbReference>
<feature type="transmembrane region" description="Helical" evidence="8">
    <location>
        <begin position="61"/>
        <end position="83"/>
    </location>
</feature>
<evidence type="ECO:0000256" key="4">
    <source>
        <dbReference type="ARBA" id="ARBA00022692"/>
    </source>
</evidence>
<evidence type="ECO:0000256" key="6">
    <source>
        <dbReference type="ARBA" id="ARBA00023136"/>
    </source>
</evidence>
<dbReference type="Proteomes" id="UP001519460">
    <property type="component" value="Unassembled WGS sequence"/>
</dbReference>
<reference evidence="10 11" key="1">
    <citation type="journal article" date="2023" name="Sci. Data">
        <title>Genome assembly of the Korean intertidal mud-creeper Batillaria attramentaria.</title>
        <authorList>
            <person name="Patra A.K."/>
            <person name="Ho P.T."/>
            <person name="Jun S."/>
            <person name="Lee S.J."/>
            <person name="Kim Y."/>
            <person name="Won Y.J."/>
        </authorList>
    </citation>
    <scope>NUCLEOTIDE SEQUENCE [LARGE SCALE GENOMIC DNA]</scope>
    <source>
        <strain evidence="10">Wonlab-2016</strain>
    </source>
</reference>
<dbReference type="GO" id="GO:0016020">
    <property type="term" value="C:membrane"/>
    <property type="evidence" value="ECO:0007669"/>
    <property type="project" value="UniProtKB-SubCell"/>
</dbReference>
<gene>
    <name evidence="10" type="ORF">BaRGS_00020877</name>
</gene>
<evidence type="ECO:0000256" key="5">
    <source>
        <dbReference type="ARBA" id="ARBA00022989"/>
    </source>
</evidence>
<evidence type="ECO:0000256" key="7">
    <source>
        <dbReference type="ARBA" id="ARBA00023177"/>
    </source>
</evidence>
<protein>
    <recommendedName>
        <fullName evidence="9">Ammonium transporter AmtB-like domain-containing protein</fullName>
    </recommendedName>
</protein>
<evidence type="ECO:0000256" key="3">
    <source>
        <dbReference type="ARBA" id="ARBA00022448"/>
    </source>
</evidence>
<evidence type="ECO:0000256" key="2">
    <source>
        <dbReference type="ARBA" id="ARBA00005887"/>
    </source>
</evidence>
<dbReference type="Pfam" id="PF00909">
    <property type="entry name" value="Ammonium_transp"/>
    <property type="match status" value="1"/>
</dbReference>
<organism evidence="10 11">
    <name type="scientific">Batillaria attramentaria</name>
    <dbReference type="NCBI Taxonomy" id="370345"/>
    <lineage>
        <taxon>Eukaryota</taxon>
        <taxon>Metazoa</taxon>
        <taxon>Spiralia</taxon>
        <taxon>Lophotrochozoa</taxon>
        <taxon>Mollusca</taxon>
        <taxon>Gastropoda</taxon>
        <taxon>Caenogastropoda</taxon>
        <taxon>Sorbeoconcha</taxon>
        <taxon>Cerithioidea</taxon>
        <taxon>Batillariidae</taxon>
        <taxon>Batillaria</taxon>
    </lineage>
</organism>
<dbReference type="SUPFAM" id="SSF111352">
    <property type="entry name" value="Ammonium transporter"/>
    <property type="match status" value="1"/>
</dbReference>
<dbReference type="EMBL" id="JACVVK020000158">
    <property type="protein sequence ID" value="KAK7487830.1"/>
    <property type="molecule type" value="Genomic_DNA"/>
</dbReference>
<evidence type="ECO:0000313" key="11">
    <source>
        <dbReference type="Proteomes" id="UP001519460"/>
    </source>
</evidence>
<keyword evidence="11" id="KW-1185">Reference proteome</keyword>
<dbReference type="GO" id="GO:0072488">
    <property type="term" value="P:ammonium transmembrane transport"/>
    <property type="evidence" value="ECO:0007669"/>
    <property type="project" value="UniProtKB-KW"/>
</dbReference>
<dbReference type="InterPro" id="IPR029020">
    <property type="entry name" value="Ammonium/urea_transptr"/>
</dbReference>
<feature type="transmembrane region" description="Helical" evidence="8">
    <location>
        <begin position="20"/>
        <end position="40"/>
    </location>
</feature>
<dbReference type="InterPro" id="IPR024041">
    <property type="entry name" value="NH4_transpt_AmtB-like_dom"/>
</dbReference>
<keyword evidence="5 8" id="KW-1133">Transmembrane helix</keyword>
<sequence length="141" mass="15543">MGTSNVSREEFEQLKANLDSFFLVVNGMLILLMQCGFAFLEAGSVRSKNSTNILIKNLFDSFVAGVAYWLFGYAFAFGDGNLFIGYTYFASAGMPGVKYAEFFFQYVFAATAATIVSGALAERVEFVAYFVYSFIITGETT</sequence>
<evidence type="ECO:0000259" key="9">
    <source>
        <dbReference type="Pfam" id="PF00909"/>
    </source>
</evidence>
<dbReference type="PANTHER" id="PTHR11730">
    <property type="entry name" value="AMMONIUM TRANSPORTER"/>
    <property type="match status" value="1"/>
</dbReference>
<comment type="similarity">
    <text evidence="2">Belongs to the ammonia transporter channel (TC 1.A.11.2) family.</text>
</comment>
<comment type="subcellular location">
    <subcellularLocation>
        <location evidence="1">Membrane</location>
        <topology evidence="1">Multi-pass membrane protein</topology>
    </subcellularLocation>
</comment>
<proteinExistence type="inferred from homology"/>
<dbReference type="AlphaFoldDB" id="A0ABD0KKV7"/>
<dbReference type="Gene3D" id="1.10.3430.10">
    <property type="entry name" value="Ammonium transporter AmtB like domains"/>
    <property type="match status" value="1"/>
</dbReference>
<evidence type="ECO:0000256" key="8">
    <source>
        <dbReference type="SAM" id="Phobius"/>
    </source>
</evidence>
<keyword evidence="3" id="KW-0813">Transport</keyword>
<comment type="caution">
    <text evidence="10">The sequence shown here is derived from an EMBL/GenBank/DDBJ whole genome shotgun (WGS) entry which is preliminary data.</text>
</comment>
<evidence type="ECO:0000313" key="10">
    <source>
        <dbReference type="EMBL" id="KAK7487830.1"/>
    </source>
</evidence>
<feature type="domain" description="Ammonium transporter AmtB-like" evidence="9">
    <location>
        <begin position="22"/>
        <end position="138"/>
    </location>
</feature>